<keyword evidence="4" id="KW-0813">Transport</keyword>
<evidence type="ECO:0000256" key="3">
    <source>
        <dbReference type="ARBA" id="ARBA00022692"/>
    </source>
</evidence>
<feature type="transmembrane region" description="Helical" evidence="7">
    <location>
        <begin position="6"/>
        <end position="29"/>
    </location>
</feature>
<dbReference type="PANTHER" id="PTHR30086">
    <property type="entry name" value="ARGININE EXPORTER PROTEIN ARGO"/>
    <property type="match status" value="1"/>
</dbReference>
<sequence length="206" mass="22400">MNITESIISYTIAATALTLTPGLDTVLILRTASSEGKKQAFQSAIGINTGCLVWGAAVALGLAALLAVSEVAYTSLKIVGACYLAWLGINFILKPRTTIDSVSTQTRKKQNWFVKGMLGNILNPKIGIFYVSFLPQFIPTGHNLALWTMILVMIHVLLLTIWSSVLILTTTKISGSLRKPNFIKWMDRCTGAIFIAFATKLAFSSK</sequence>
<evidence type="ECO:0000256" key="5">
    <source>
        <dbReference type="ARBA" id="ARBA00022989"/>
    </source>
</evidence>
<feature type="transmembrane region" description="Helical" evidence="7">
    <location>
        <begin position="113"/>
        <end position="133"/>
    </location>
</feature>
<dbReference type="InterPro" id="IPR001123">
    <property type="entry name" value="LeuE-type"/>
</dbReference>
<feature type="transmembrane region" description="Helical" evidence="7">
    <location>
        <begin position="145"/>
        <end position="168"/>
    </location>
</feature>
<keyword evidence="6 7" id="KW-0472">Membrane</keyword>
<reference evidence="8 9" key="1">
    <citation type="submission" date="2020-04" db="EMBL/GenBank/DDBJ databases">
        <title>Genome sequencing of Rosenbergiella species.</title>
        <authorList>
            <person name="Alvarez-Perez S."/>
            <person name="Lievens B."/>
        </authorList>
    </citation>
    <scope>NUCLEOTIDE SEQUENCE [LARGE SCALE GENOMIC DNA]</scope>
    <source>
        <strain evidence="8 9">S61</strain>
    </source>
</reference>
<evidence type="ECO:0000256" key="1">
    <source>
        <dbReference type="ARBA" id="ARBA00004651"/>
    </source>
</evidence>
<organism evidence="8 9">
    <name type="scientific">Rosenbergiella gaditana</name>
    <dbReference type="NCBI Taxonomy" id="2726987"/>
    <lineage>
        <taxon>Bacteria</taxon>
        <taxon>Pseudomonadati</taxon>
        <taxon>Pseudomonadota</taxon>
        <taxon>Gammaproteobacteria</taxon>
        <taxon>Enterobacterales</taxon>
        <taxon>Erwiniaceae</taxon>
        <taxon>Rosenbergiella</taxon>
    </lineage>
</organism>
<evidence type="ECO:0000313" key="9">
    <source>
        <dbReference type="Proteomes" id="UP000790096"/>
    </source>
</evidence>
<evidence type="ECO:0000313" key="8">
    <source>
        <dbReference type="EMBL" id="MBT0725752.1"/>
    </source>
</evidence>
<evidence type="ECO:0000256" key="2">
    <source>
        <dbReference type="ARBA" id="ARBA00022475"/>
    </source>
</evidence>
<accession>A0ABS5T071</accession>
<keyword evidence="5 7" id="KW-1133">Transmembrane helix</keyword>
<dbReference type="PANTHER" id="PTHR30086:SF20">
    <property type="entry name" value="ARGININE EXPORTER PROTEIN ARGO-RELATED"/>
    <property type="match status" value="1"/>
</dbReference>
<gene>
    <name evidence="8" type="ORF">HH682_15355</name>
</gene>
<dbReference type="PIRSF" id="PIRSF006324">
    <property type="entry name" value="LeuE"/>
    <property type="match status" value="1"/>
</dbReference>
<feature type="transmembrane region" description="Helical" evidence="7">
    <location>
        <begin position="41"/>
        <end position="66"/>
    </location>
</feature>
<comment type="subcellular location">
    <subcellularLocation>
        <location evidence="1">Cell membrane</location>
        <topology evidence="1">Multi-pass membrane protein</topology>
    </subcellularLocation>
</comment>
<keyword evidence="3 7" id="KW-0812">Transmembrane</keyword>
<keyword evidence="9" id="KW-1185">Reference proteome</keyword>
<evidence type="ECO:0000256" key="7">
    <source>
        <dbReference type="SAM" id="Phobius"/>
    </source>
</evidence>
<evidence type="ECO:0000256" key="4">
    <source>
        <dbReference type="ARBA" id="ARBA00022970"/>
    </source>
</evidence>
<dbReference type="EMBL" id="JABBFR010000051">
    <property type="protein sequence ID" value="MBT0725752.1"/>
    <property type="molecule type" value="Genomic_DNA"/>
</dbReference>
<feature type="transmembrane region" description="Helical" evidence="7">
    <location>
        <begin position="72"/>
        <end position="93"/>
    </location>
</feature>
<proteinExistence type="predicted"/>
<dbReference type="RefSeq" id="WP_214238354.1">
    <property type="nucleotide sequence ID" value="NZ_JABBFR010000051.1"/>
</dbReference>
<name>A0ABS5T071_9GAMM</name>
<keyword evidence="2" id="KW-1003">Cell membrane</keyword>
<dbReference type="Pfam" id="PF01810">
    <property type="entry name" value="LysE"/>
    <property type="match status" value="1"/>
</dbReference>
<evidence type="ECO:0000256" key="6">
    <source>
        <dbReference type="ARBA" id="ARBA00023136"/>
    </source>
</evidence>
<protein>
    <submittedName>
        <fullName evidence="8">LysE family translocator</fullName>
    </submittedName>
</protein>
<keyword evidence="4" id="KW-0029">Amino-acid transport</keyword>
<dbReference type="Proteomes" id="UP000790096">
    <property type="component" value="Unassembled WGS sequence"/>
</dbReference>
<comment type="caution">
    <text evidence="8">The sequence shown here is derived from an EMBL/GenBank/DDBJ whole genome shotgun (WGS) entry which is preliminary data.</text>
</comment>